<dbReference type="InterPro" id="IPR052798">
    <property type="entry name" value="Giardia_VSA"/>
</dbReference>
<dbReference type="Gene3D" id="2.10.220.10">
    <property type="entry name" value="Hormone Receptor, Insulin-like Growth Factor Receptor 1, Chain A, domain 2"/>
    <property type="match status" value="1"/>
</dbReference>
<reference evidence="1 2" key="2">
    <citation type="journal article" date="2013" name="Genome Biol. Evol.">
        <title>Genome sequencing of Giardia lamblia genotypes A2 and B isolates (DH and GS) and comparative analysis with the genomes of genotypes A1 and E (WB and Pig).</title>
        <authorList>
            <person name="Adam R.D."/>
            <person name="Dahlstrom E.W."/>
            <person name="Martens C.A."/>
            <person name="Bruno D.P."/>
            <person name="Barbian K.D."/>
            <person name="Ricklefs S.M."/>
            <person name="Hernandez M.M."/>
            <person name="Narla N.P."/>
            <person name="Patel R.B."/>
            <person name="Porcella S.F."/>
            <person name="Nash T.E."/>
        </authorList>
    </citation>
    <scope>NUCLEOTIDE SEQUENCE [LARGE SCALE GENOMIC DNA]</scope>
    <source>
        <strain evidence="1 2">GS</strain>
    </source>
</reference>
<dbReference type="VEuPathDB" id="GiardiaDB:GL50581_3188"/>
<dbReference type="AlphaFoldDB" id="V6TSR2"/>
<organism evidence="1 2">
    <name type="scientific">Giardia intestinalis</name>
    <name type="common">Giardia lamblia</name>
    <dbReference type="NCBI Taxonomy" id="5741"/>
    <lineage>
        <taxon>Eukaryota</taxon>
        <taxon>Metamonada</taxon>
        <taxon>Diplomonadida</taxon>
        <taxon>Hexamitidae</taxon>
        <taxon>Giardiinae</taxon>
        <taxon>Giardia</taxon>
    </lineage>
</organism>
<dbReference type="VEuPathDB" id="GiardiaDB:QR46_4867"/>
<dbReference type="SUPFAM" id="SSF57184">
    <property type="entry name" value="Growth factor receptor domain"/>
    <property type="match status" value="3"/>
</dbReference>
<comment type="caution">
    <text evidence="1">The sequence shown here is derived from an EMBL/GenBank/DDBJ whole genome shotgun (WGS) entry which is preliminary data.</text>
</comment>
<dbReference type="EMBL" id="AHHH01000112">
    <property type="protein sequence ID" value="ESU41741.1"/>
    <property type="molecule type" value="Genomic_DNA"/>
</dbReference>
<name>V6TSR2_GIAIN</name>
<dbReference type="InterPro" id="IPR009030">
    <property type="entry name" value="Growth_fac_rcpt_cys_sf"/>
</dbReference>
<sequence>MYKGGCYETTNAIGKTMCTKAAEGVCTAPASGYFVPGDKVANTEQSVVSCGDAATGVTVAADSGNKYKGIANCEECTTPDAAAGARATDKFAKCTKCSAGKYLKDDGSTTQCVATANDCGDGYAAKQDTDKGNQCVSCEDTTKGVTGCAKCTYDSAKTRLKCTKCKDPNYLKTAADGPTTCVAKGDCKDDYFTVDDPTNGHKCVSCGDTTGVTVDTNKKYVGVGGCAKCTEPAAISGDTGGTAIATCTKCTSNKLSPLGDACLAACPAGTYDSSNVCTPCHTSCSSCSDAASTSCTACYPGSVLSRATDSSTTGTCIPECTGKFAENCGANQYTAVLGGSKYCSRCKSGFVPVDGVCVSATTRTPNGCTPGDGVCSSCTSTYFLESGGCYQSTAYPGKTLCSNAADGKCNTCANTLSPDSNGVCPACPAGCSKCTASSNSQTCSECLAGYYKSGTSCVKCSENSADGNIKGVPNCVSCDPPSGNTGPVTCYVAQSSGPADLSRVYLHRELRRQFTLATSPWGTTYFWPSTSGTYVV</sequence>
<dbReference type="Proteomes" id="UP000018040">
    <property type="component" value="Unassembled WGS sequence"/>
</dbReference>
<dbReference type="InterPro" id="IPR006212">
    <property type="entry name" value="Furin_repeat"/>
</dbReference>
<dbReference type="Pfam" id="PF03302">
    <property type="entry name" value="VSP"/>
    <property type="match status" value="1"/>
</dbReference>
<dbReference type="SMART" id="SM00261">
    <property type="entry name" value="FU"/>
    <property type="match status" value="5"/>
</dbReference>
<evidence type="ECO:0000313" key="1">
    <source>
        <dbReference type="EMBL" id="ESU41741.1"/>
    </source>
</evidence>
<dbReference type="VEuPathDB" id="GiardiaDB:DHA2_150289"/>
<dbReference type="VEuPathDB" id="GiardiaDB:GL50803_0032607"/>
<gene>
    <name evidence="1" type="ORF">GSB_152644</name>
</gene>
<dbReference type="PANTHER" id="PTHR23275">
    <property type="entry name" value="CABRIOLET.-RELATED"/>
    <property type="match status" value="1"/>
</dbReference>
<accession>V6TSR2</accession>
<evidence type="ECO:0000313" key="2">
    <source>
        <dbReference type="Proteomes" id="UP000018040"/>
    </source>
</evidence>
<dbReference type="InterPro" id="IPR005127">
    <property type="entry name" value="Giardia_VSP"/>
</dbReference>
<protein>
    <submittedName>
        <fullName evidence="1">Variant-specific surface protein</fullName>
    </submittedName>
</protein>
<proteinExistence type="predicted"/>
<dbReference type="PANTHER" id="PTHR23275:SF100">
    <property type="entry name" value="EGF-LIKE DOMAIN-CONTAINING PROTEIN"/>
    <property type="match status" value="1"/>
</dbReference>
<reference evidence="2" key="1">
    <citation type="submission" date="2012-02" db="EMBL/GenBank/DDBJ databases">
        <title>Genome sequencing of Giardia lamblia Genotypes A2 and B isolates (DH and GS) and comparative analysis with the genomes of Genotypes A1 and E (WB and Pig).</title>
        <authorList>
            <person name="Adam R."/>
            <person name="Dahlstrom E."/>
            <person name="Martens C."/>
            <person name="Bruno D."/>
            <person name="Barbian K."/>
            <person name="Porcella S.F."/>
            <person name="Nash T."/>
        </authorList>
    </citation>
    <scope>NUCLEOTIDE SEQUENCE</scope>
    <source>
        <strain evidence="2">GS</strain>
    </source>
</reference>